<feature type="compositionally biased region" description="Acidic residues" evidence="1">
    <location>
        <begin position="158"/>
        <end position="172"/>
    </location>
</feature>
<evidence type="ECO:0000313" key="4">
    <source>
        <dbReference type="EMBL" id="MCR6097140.1"/>
    </source>
</evidence>
<dbReference type="InterPro" id="IPR035940">
    <property type="entry name" value="CAP_sf"/>
</dbReference>
<organism evidence="4 5">
    <name type="scientific">Salipaludibacillus agaradhaerens</name>
    <name type="common">Bacillus agaradhaerens</name>
    <dbReference type="NCBI Taxonomy" id="76935"/>
    <lineage>
        <taxon>Bacteria</taxon>
        <taxon>Bacillati</taxon>
        <taxon>Bacillota</taxon>
        <taxon>Bacilli</taxon>
        <taxon>Bacillales</taxon>
        <taxon>Bacillaceae</taxon>
    </lineage>
</organism>
<feature type="domain" description="SCP" evidence="3">
    <location>
        <begin position="186"/>
        <end position="297"/>
    </location>
</feature>
<reference evidence="4" key="1">
    <citation type="submission" date="2020-06" db="EMBL/GenBank/DDBJ databases">
        <title>Insight into the genomes of haloalkaliphilic bacilli from Kenyan soda lakes.</title>
        <authorList>
            <person name="Mwirichia R."/>
            <person name="Villamizar G.C."/>
            <person name="Poehlein A."/>
            <person name="Mugweru J."/>
            <person name="Kipnyargis A."/>
            <person name="Kiplimo D."/>
            <person name="Orwa P."/>
            <person name="Daniel R."/>
        </authorList>
    </citation>
    <scope>NUCLEOTIDE SEQUENCE</scope>
    <source>
        <strain evidence="4">B1096_S55</strain>
    </source>
</reference>
<feature type="region of interest" description="Disordered" evidence="1">
    <location>
        <begin position="109"/>
        <end position="176"/>
    </location>
</feature>
<dbReference type="SUPFAM" id="SSF55797">
    <property type="entry name" value="PR-1-like"/>
    <property type="match status" value="1"/>
</dbReference>
<dbReference type="Gene3D" id="3.40.33.10">
    <property type="entry name" value="CAP"/>
    <property type="match status" value="1"/>
</dbReference>
<dbReference type="NCBIfam" id="TIGR02909">
    <property type="entry name" value="spore_YkwD"/>
    <property type="match status" value="1"/>
</dbReference>
<dbReference type="EMBL" id="JABXYM010000001">
    <property type="protein sequence ID" value="MCR6097140.1"/>
    <property type="molecule type" value="Genomic_DNA"/>
</dbReference>
<keyword evidence="5" id="KW-1185">Reference proteome</keyword>
<dbReference type="InterPro" id="IPR014044">
    <property type="entry name" value="CAP_dom"/>
</dbReference>
<feature type="chain" id="PRO_5040167415" evidence="2">
    <location>
        <begin position="29"/>
        <end position="301"/>
    </location>
</feature>
<gene>
    <name evidence="4" type="ORF">HXA33_11270</name>
</gene>
<dbReference type="Pfam" id="PF00188">
    <property type="entry name" value="CAP"/>
    <property type="match status" value="1"/>
</dbReference>
<feature type="compositionally biased region" description="Acidic residues" evidence="1">
    <location>
        <begin position="132"/>
        <end position="150"/>
    </location>
</feature>
<evidence type="ECO:0000313" key="5">
    <source>
        <dbReference type="Proteomes" id="UP001057753"/>
    </source>
</evidence>
<evidence type="ECO:0000259" key="3">
    <source>
        <dbReference type="Pfam" id="PF00188"/>
    </source>
</evidence>
<keyword evidence="2" id="KW-0732">Signal</keyword>
<dbReference type="RefSeq" id="WP_257821571.1">
    <property type="nucleotide sequence ID" value="NZ_JABXYM010000001.1"/>
</dbReference>
<name>A0A9Q4FY02_SALAG</name>
<dbReference type="InterPro" id="IPR014258">
    <property type="entry name" value="CAP_domain_YkwD-like"/>
</dbReference>
<feature type="signal peptide" evidence="2">
    <location>
        <begin position="1"/>
        <end position="28"/>
    </location>
</feature>
<dbReference type="PANTHER" id="PTHR31157:SF1">
    <property type="entry name" value="SCP DOMAIN-CONTAINING PROTEIN"/>
    <property type="match status" value="1"/>
</dbReference>
<evidence type="ECO:0000256" key="1">
    <source>
        <dbReference type="SAM" id="MobiDB-lite"/>
    </source>
</evidence>
<accession>A0A9Q4FY02</accession>
<comment type="caution">
    <text evidence="4">The sequence shown here is derived from an EMBL/GenBank/DDBJ whole genome shotgun (WGS) entry which is preliminary data.</text>
</comment>
<proteinExistence type="predicted"/>
<dbReference type="CDD" id="cd05379">
    <property type="entry name" value="CAP_bacterial"/>
    <property type="match status" value="1"/>
</dbReference>
<evidence type="ECO:0000256" key="2">
    <source>
        <dbReference type="SAM" id="SignalP"/>
    </source>
</evidence>
<dbReference type="PANTHER" id="PTHR31157">
    <property type="entry name" value="SCP DOMAIN-CONTAINING PROTEIN"/>
    <property type="match status" value="1"/>
</dbReference>
<dbReference type="AlphaFoldDB" id="A0A9Q4FY02"/>
<protein>
    <submittedName>
        <fullName evidence="4">SCP-like extracellular protein</fullName>
    </submittedName>
</protein>
<dbReference type="Proteomes" id="UP001057753">
    <property type="component" value="Unassembled WGS sequence"/>
</dbReference>
<sequence>MQNKFITILLLCLLALLPIGCNGNNQNAAGLGEDARYFQDEANDMYLSSEATDIPSQNFPHTKPVKIQEAKFDFVIDDSQLHPREIYDLNQNLDSATLQERLRTLLRNNLPERQRPDQAAPEETEPQAPEPEQPEPAEEETPTPEPEPEEQPQAPEPQPEEAEEPEQDEPQEVTDGIRQEERQVVELTNNHRREAGLSDLQLDTELSAVARRKSTDMAQNNYFSHTSPTYGSPFDMIRDHGISYNAAGENIAQGQRSPEEVVQAWMDSPGHRENIMNGNYTHIGVGYDPSGHHWTQMFISR</sequence>